<dbReference type="EMBL" id="PKFO01000006">
    <property type="protein sequence ID" value="PVH22185.1"/>
    <property type="molecule type" value="Genomic_DNA"/>
</dbReference>
<evidence type="ECO:0000259" key="11">
    <source>
        <dbReference type="Pfam" id="PF11626"/>
    </source>
</evidence>
<dbReference type="PANTHER" id="PTHR16466">
    <property type="entry name" value="TELOMERE REPEAT-BINDING FACTOR 2-INTERACTING PROTEIN 1"/>
    <property type="match status" value="1"/>
</dbReference>
<evidence type="ECO:0000256" key="4">
    <source>
        <dbReference type="ARBA" id="ARBA00023015"/>
    </source>
</evidence>
<dbReference type="GeneID" id="37010185"/>
<evidence type="ECO:0000256" key="7">
    <source>
        <dbReference type="ARBA" id="ARBA00023242"/>
    </source>
</evidence>
<comment type="caution">
    <text evidence="12">The sequence shown here is derived from an EMBL/GenBank/DDBJ whole genome shotgun (WGS) entry which is preliminary data.</text>
</comment>
<comment type="subunit">
    <text evidence="8">Homodimer.</text>
</comment>
<feature type="compositionally biased region" description="Basic and acidic residues" evidence="9">
    <location>
        <begin position="323"/>
        <end position="333"/>
    </location>
</feature>
<keyword evidence="7 8" id="KW-0539">Nucleus</keyword>
<dbReference type="GO" id="GO:0070187">
    <property type="term" value="C:shelterin complex"/>
    <property type="evidence" value="ECO:0007669"/>
    <property type="project" value="TreeGrafter"/>
</dbReference>
<dbReference type="RefSeq" id="XP_025343125.1">
    <property type="nucleotide sequence ID" value="XM_025488463.1"/>
</dbReference>
<evidence type="ECO:0000256" key="8">
    <source>
        <dbReference type="RuleBase" id="RU367107"/>
    </source>
</evidence>
<evidence type="ECO:0000313" key="13">
    <source>
        <dbReference type="Proteomes" id="UP000244309"/>
    </source>
</evidence>
<accession>A0A2V1AWF7</accession>
<gene>
    <name evidence="12" type="ORF">CXQ85_004855</name>
</gene>
<evidence type="ECO:0000256" key="1">
    <source>
        <dbReference type="ARBA" id="ARBA00010467"/>
    </source>
</evidence>
<keyword evidence="6" id="KW-0804">Transcription</keyword>
<feature type="domain" description="Rap1 DNA-binding" evidence="10">
    <location>
        <begin position="218"/>
        <end position="323"/>
    </location>
</feature>
<keyword evidence="5" id="KW-0010">Activator</keyword>
<dbReference type="InterPro" id="IPR015280">
    <property type="entry name" value="Rap1_DNA-bd"/>
</dbReference>
<comment type="subcellular location">
    <subcellularLocation>
        <location evidence="8">Nucleus</location>
    </subcellularLocation>
    <subcellularLocation>
        <location evidence="8">Chromosome</location>
        <location evidence="8">Telomere</location>
    </subcellularLocation>
</comment>
<organism evidence="12 13">
    <name type="scientific">Candidozyma haemuli</name>
    <dbReference type="NCBI Taxonomy" id="45357"/>
    <lineage>
        <taxon>Eukaryota</taxon>
        <taxon>Fungi</taxon>
        <taxon>Dikarya</taxon>
        <taxon>Ascomycota</taxon>
        <taxon>Saccharomycotina</taxon>
        <taxon>Pichiomycetes</taxon>
        <taxon>Metschnikowiaceae</taxon>
        <taxon>Candidozyma</taxon>
    </lineage>
</organism>
<dbReference type="Proteomes" id="UP000244309">
    <property type="component" value="Unassembled WGS sequence"/>
</dbReference>
<dbReference type="CDD" id="cd11655">
    <property type="entry name" value="rap1_myb-like"/>
    <property type="match status" value="1"/>
</dbReference>
<dbReference type="InterPro" id="IPR021661">
    <property type="entry name" value="Rap1_C"/>
</dbReference>
<evidence type="ECO:0000256" key="9">
    <source>
        <dbReference type="SAM" id="MobiDB-lite"/>
    </source>
</evidence>
<dbReference type="Gene3D" id="1.10.10.60">
    <property type="entry name" value="Homeodomain-like"/>
    <property type="match status" value="2"/>
</dbReference>
<dbReference type="InterPro" id="IPR009057">
    <property type="entry name" value="Homeodomain-like_sf"/>
</dbReference>
<reference evidence="12 13" key="1">
    <citation type="submission" date="2017-12" db="EMBL/GenBank/DDBJ databases">
        <title>Genome Sequence of a Multidrug-Resistant Candida haemulonii Isolate from a Patient with Chronic Leg Ulcers in Israel.</title>
        <authorList>
            <person name="Chow N.A."/>
            <person name="Gade L."/>
            <person name="Batra D."/>
            <person name="Rowe L.A."/>
            <person name="Ben-Ami R."/>
            <person name="Loparev V.N."/>
            <person name="Litvintseva A.P."/>
        </authorList>
    </citation>
    <scope>NUCLEOTIDE SEQUENCE [LARGE SCALE GENOMIC DNA]</scope>
    <source>
        <strain evidence="12 13">B11899</strain>
    </source>
</reference>
<evidence type="ECO:0000256" key="2">
    <source>
        <dbReference type="ARBA" id="ARBA00022454"/>
    </source>
</evidence>
<evidence type="ECO:0000256" key="6">
    <source>
        <dbReference type="ARBA" id="ARBA00023163"/>
    </source>
</evidence>
<feature type="region of interest" description="Disordered" evidence="9">
    <location>
        <begin position="313"/>
        <end position="345"/>
    </location>
</feature>
<dbReference type="OrthoDB" id="435460at2759"/>
<evidence type="ECO:0000256" key="3">
    <source>
        <dbReference type="ARBA" id="ARBA00022895"/>
    </source>
</evidence>
<dbReference type="Pfam" id="PF09197">
    <property type="entry name" value="Rap1-DNA-bind"/>
    <property type="match status" value="1"/>
</dbReference>
<dbReference type="SUPFAM" id="SSF46689">
    <property type="entry name" value="Homeodomain-like"/>
    <property type="match status" value="2"/>
</dbReference>
<feature type="domain" description="TRF2-interacting telomeric protein/Rap1 C-terminal" evidence="11">
    <location>
        <begin position="530"/>
        <end position="616"/>
    </location>
</feature>
<proteinExistence type="inferred from homology"/>
<name>A0A2V1AWF7_9ASCO</name>
<keyword evidence="3 8" id="KW-0779">Telomere</keyword>
<evidence type="ECO:0000259" key="10">
    <source>
        <dbReference type="Pfam" id="PF09197"/>
    </source>
</evidence>
<dbReference type="GO" id="GO:0010833">
    <property type="term" value="P:telomere maintenance via telomere lengthening"/>
    <property type="evidence" value="ECO:0007669"/>
    <property type="project" value="UniProtKB-UniRule"/>
</dbReference>
<keyword evidence="13" id="KW-1185">Reference proteome</keyword>
<evidence type="ECO:0000256" key="5">
    <source>
        <dbReference type="ARBA" id="ARBA00023159"/>
    </source>
</evidence>
<dbReference type="AlphaFoldDB" id="A0A2V1AWF7"/>
<dbReference type="VEuPathDB" id="FungiDB:CXQ85_004855"/>
<keyword evidence="2 8" id="KW-0158">Chromosome</keyword>
<protein>
    <recommendedName>
        <fullName evidence="8">DNA-binding protein RAP1</fullName>
    </recommendedName>
</protein>
<evidence type="ECO:0000313" key="12">
    <source>
        <dbReference type="EMBL" id="PVH22185.1"/>
    </source>
</evidence>
<sequence>MSDMMVPNLLTDDSGSPMAFYINPQDPLREKYSKIIRENGGYIELSEVNADKNSYVQLSSYPVARRTTFSFQFIDDYLNKGGSVYLEPYQLNPAKRAADELDEQDVRTAKAMAQAMNKKAKGPPKSTTKFTQEADTYILEQVRLKPRFRTSHKFFEELAQHDLLKGHTGNSVRSRYRAHLEHKLQYVYKTDEYDRLILDEEGNRQVVPVSSAKTMKNRFTAEDDYTLCESIINHVLSTQDRETLQTAEDKTTRLPDGVLNEANFSVSISFFDEFARQNTSHSSSSWRDRYRKFARVYGLQRFRNYYREALKTKEGPQPMKNLTSRESKSEKKAQLTAKKLKASQVRMDMSPQDQAFLADELARNHGQLHHGHHHGHHLTHQLDSAGVAAVANMAVGQGALDEEIGEVKNSNIDDALRQVGVGAGRVQIEDDLVNPDVRALGIHQTDHSAIHPNLGGASVDGHDFEALELKVDADSQDPWAKYMVYLPRDVSSTALFSDKFIAFEPSVIDRARELLTTLEPDDVGVLFDEFEKLGFTRGFVGHILKVTSSSVRYINDYLYRLRDALEDDRLDLVDVLFPRAHNGLWTPEQDFDLKEGHMEKLAFHDAESIAARRQFLGL</sequence>
<comment type="similarity">
    <text evidence="1 8">Belongs to the RAP1 family.</text>
</comment>
<dbReference type="Pfam" id="PF11626">
    <property type="entry name" value="Rap1_C"/>
    <property type="match status" value="1"/>
</dbReference>
<dbReference type="PANTHER" id="PTHR16466:SF6">
    <property type="entry name" value="TELOMERIC REPEAT-BINDING FACTOR 2-INTERACTING PROTEIN 1"/>
    <property type="match status" value="1"/>
</dbReference>
<dbReference type="GO" id="GO:0031848">
    <property type="term" value="P:protection from non-homologous end joining at telomere"/>
    <property type="evidence" value="ECO:0007669"/>
    <property type="project" value="TreeGrafter"/>
</dbReference>
<dbReference type="InterPro" id="IPR039595">
    <property type="entry name" value="TE2IP/Rap1"/>
</dbReference>
<comment type="function">
    <text evidence="8">Involved in the regulation of telomere length, clustering and has a specific role in telomere position effect (TPE).</text>
</comment>
<keyword evidence="4" id="KW-0805">Transcription regulation</keyword>
<dbReference type="STRING" id="45357.A0A2V1AWF7"/>
<dbReference type="GO" id="GO:0042162">
    <property type="term" value="F:telomeric DNA binding"/>
    <property type="evidence" value="ECO:0007669"/>
    <property type="project" value="TreeGrafter"/>
</dbReference>